<feature type="transmembrane region" description="Helical" evidence="4">
    <location>
        <begin position="105"/>
        <end position="126"/>
    </location>
</feature>
<feature type="transmembrane region" description="Helical" evidence="4">
    <location>
        <begin position="343"/>
        <end position="366"/>
    </location>
</feature>
<dbReference type="Pfam" id="PF07690">
    <property type="entry name" value="MFS_1"/>
    <property type="match status" value="1"/>
</dbReference>
<feature type="transmembrane region" description="Helical" evidence="4">
    <location>
        <begin position="53"/>
        <end position="70"/>
    </location>
</feature>
<keyword evidence="1 4" id="KW-0812">Transmembrane</keyword>
<dbReference type="SUPFAM" id="SSF103473">
    <property type="entry name" value="MFS general substrate transporter"/>
    <property type="match status" value="1"/>
</dbReference>
<evidence type="ECO:0000256" key="1">
    <source>
        <dbReference type="ARBA" id="ARBA00022692"/>
    </source>
</evidence>
<evidence type="ECO:0000313" key="7">
    <source>
        <dbReference type="Proteomes" id="UP000193224"/>
    </source>
</evidence>
<feature type="domain" description="Major facilitator superfamily (MFS) profile" evidence="5">
    <location>
        <begin position="16"/>
        <end position="398"/>
    </location>
</feature>
<evidence type="ECO:0000256" key="3">
    <source>
        <dbReference type="ARBA" id="ARBA00023136"/>
    </source>
</evidence>
<accession>A0A1X7BKR0</accession>
<dbReference type="Proteomes" id="UP000193224">
    <property type="component" value="Unassembled WGS sequence"/>
</dbReference>
<keyword evidence="7" id="KW-1185">Reference proteome</keyword>
<feature type="transmembrane region" description="Helical" evidence="4">
    <location>
        <begin position="248"/>
        <end position="267"/>
    </location>
</feature>
<evidence type="ECO:0000256" key="4">
    <source>
        <dbReference type="SAM" id="Phobius"/>
    </source>
</evidence>
<feature type="transmembrane region" description="Helical" evidence="4">
    <location>
        <begin position="169"/>
        <end position="189"/>
    </location>
</feature>
<dbReference type="Gene3D" id="1.20.1250.20">
    <property type="entry name" value="MFS general substrate transporter like domains"/>
    <property type="match status" value="2"/>
</dbReference>
<dbReference type="RefSeq" id="WP_085798225.1">
    <property type="nucleotide sequence ID" value="NZ_FWXB01000001.1"/>
</dbReference>
<dbReference type="EMBL" id="FWXB01000001">
    <property type="protein sequence ID" value="SMC10233.1"/>
    <property type="molecule type" value="Genomic_DNA"/>
</dbReference>
<feature type="transmembrane region" description="Helical" evidence="4">
    <location>
        <begin position="82"/>
        <end position="99"/>
    </location>
</feature>
<dbReference type="InterPro" id="IPR020846">
    <property type="entry name" value="MFS_dom"/>
</dbReference>
<dbReference type="GO" id="GO:0022857">
    <property type="term" value="F:transmembrane transporter activity"/>
    <property type="evidence" value="ECO:0007669"/>
    <property type="project" value="InterPro"/>
</dbReference>
<reference evidence="6 7" key="1">
    <citation type="submission" date="2017-03" db="EMBL/GenBank/DDBJ databases">
        <authorList>
            <person name="Afonso C.L."/>
            <person name="Miller P.J."/>
            <person name="Scott M.A."/>
            <person name="Spackman E."/>
            <person name="Goraichik I."/>
            <person name="Dimitrov K.M."/>
            <person name="Suarez D.L."/>
            <person name="Swayne D.E."/>
        </authorList>
    </citation>
    <scope>NUCLEOTIDE SEQUENCE [LARGE SCALE GENOMIC DNA]</scope>
    <source>
        <strain evidence="6 7">CECT 7745</strain>
    </source>
</reference>
<feature type="transmembrane region" description="Helical" evidence="4">
    <location>
        <begin position="138"/>
        <end position="157"/>
    </location>
</feature>
<dbReference type="PROSITE" id="PS50850">
    <property type="entry name" value="MFS"/>
    <property type="match status" value="1"/>
</dbReference>
<keyword evidence="2 4" id="KW-1133">Transmembrane helix</keyword>
<dbReference type="PANTHER" id="PTHR11360">
    <property type="entry name" value="MONOCARBOXYLATE TRANSPORTER"/>
    <property type="match status" value="1"/>
</dbReference>
<dbReference type="AlphaFoldDB" id="A0A1X7BKR0"/>
<evidence type="ECO:0000313" key="6">
    <source>
        <dbReference type="EMBL" id="SMC10233.1"/>
    </source>
</evidence>
<dbReference type="InterPro" id="IPR036259">
    <property type="entry name" value="MFS_trans_sf"/>
</dbReference>
<keyword evidence="3 4" id="KW-0472">Membrane</keyword>
<dbReference type="InterPro" id="IPR011701">
    <property type="entry name" value="MFS"/>
</dbReference>
<evidence type="ECO:0000259" key="5">
    <source>
        <dbReference type="PROSITE" id="PS50850"/>
    </source>
</evidence>
<feature type="transmembrane region" description="Helical" evidence="4">
    <location>
        <begin position="17"/>
        <end position="41"/>
    </location>
</feature>
<organism evidence="6 7">
    <name type="scientific">Roseovarius aestuarii</name>
    <dbReference type="NCBI Taxonomy" id="475083"/>
    <lineage>
        <taxon>Bacteria</taxon>
        <taxon>Pseudomonadati</taxon>
        <taxon>Pseudomonadota</taxon>
        <taxon>Alphaproteobacteria</taxon>
        <taxon>Rhodobacterales</taxon>
        <taxon>Roseobacteraceae</taxon>
        <taxon>Roseovarius</taxon>
    </lineage>
</organism>
<dbReference type="InterPro" id="IPR050327">
    <property type="entry name" value="Proton-linked_MCT"/>
</dbReference>
<proteinExistence type="predicted"/>
<dbReference type="PANTHER" id="PTHR11360:SF290">
    <property type="entry name" value="MONOCARBOXYLATE MFS PERMEASE"/>
    <property type="match status" value="1"/>
</dbReference>
<feature type="transmembrane region" description="Helical" evidence="4">
    <location>
        <begin position="279"/>
        <end position="301"/>
    </location>
</feature>
<gene>
    <name evidence="6" type="primary">yhjX_1</name>
    <name evidence="6" type="ORF">ROA7745_00035</name>
</gene>
<evidence type="ECO:0000256" key="2">
    <source>
        <dbReference type="ARBA" id="ARBA00022989"/>
    </source>
</evidence>
<dbReference type="OrthoDB" id="9796632at2"/>
<feature type="transmembrane region" description="Helical" evidence="4">
    <location>
        <begin position="217"/>
        <end position="236"/>
    </location>
</feature>
<protein>
    <submittedName>
        <fullName evidence="6">Putative MFS-type transporter YhjX</fullName>
    </submittedName>
</protein>
<name>A0A1X7BKR0_9RHOB</name>
<feature type="transmembrane region" description="Helical" evidence="4">
    <location>
        <begin position="307"/>
        <end position="331"/>
    </location>
</feature>
<feature type="transmembrane region" description="Helical" evidence="4">
    <location>
        <begin position="372"/>
        <end position="394"/>
    </location>
</feature>
<sequence>MTEDADILDSPYAWARLVVSLLIAVICSAGIWVMVLIMPAVQAEFGVSRGDVSLPYTLTMIGFAIGNFGIGRMVDAVGATKAIMGAGIILGAGFALAAISGSIWALSLVQMVIGFGAAAGFGPLMADISQWFLRRRGVAVAIAASGNYLSGAIWPLLLTGVLEDQGWRGVYWVLAAATVLGMIPLALILRRQVPLAARARSDTISHKRAQAAGIRPGALMILLGMAGIGCCVAMSMPQVHIVSFCVDLGYSAGIGGQMLSLMLLCGVVSRLASGFLADWLGGVKTVLIGSALQCLALFLYLPAGGLVSLYLVSAIFGLAQGGIVPSYAVVVREYMPSEEAGRRVGFVLMMTILGMAIGGWMSGWIYDVTGDYGMAFLNGIAWNFLNIAIMLMILTRTRTRSVAPA</sequence>